<evidence type="ECO:0000259" key="2">
    <source>
        <dbReference type="Pfam" id="PF12969"/>
    </source>
</evidence>
<dbReference type="Gene3D" id="2.60.120.1130">
    <property type="match status" value="1"/>
</dbReference>
<keyword evidence="4" id="KW-1185">Reference proteome</keyword>
<accession>A0A1M5BTC2</accession>
<protein>
    <recommendedName>
        <fullName evidence="2">DUF3857 domain-containing protein</fullName>
    </recommendedName>
</protein>
<proteinExistence type="predicted"/>
<dbReference type="Pfam" id="PF12969">
    <property type="entry name" value="DUF3857"/>
    <property type="match status" value="1"/>
</dbReference>
<dbReference type="Proteomes" id="UP000184480">
    <property type="component" value="Unassembled WGS sequence"/>
</dbReference>
<dbReference type="OrthoDB" id="8595007at2"/>
<sequence>MRHFITLISILLSTLSLAANDERDSEIVSLISYRQLQGNKLIITDSVTIQINNRDGADLAHIIIPYRKGEKVDIGDAWIEDMSGNIIRKLKNKEISDRSSISDFSLYEDDFVKEFNLTHNQYPYKIKYSYKTTSSRFFQIASLDYTGKQTPIKQAQIVIETDDNNQIRYKQKNISNPSVEKLNKSIRYTWTYSFEPQKWERYASINDSKEPYLHVVPLNFTYGVTGSFENWQTFGNWIYRLNKGRDILPDLEKQKIDAFTKDITEKREKIRTLYHYLQDYNRYINISLNIGGLQTYPAEYVSNNHYGDCKALTNYMQAMLKYIGIESFYTLINSDNRIEDIDPDFASQAFNHAILTIPVENDTLFLECTSKTLPFGYIHSSIQGRKALLISENTSHLINIPSLKDEDVLCEDSSKTTLNSNDLTVIHTKAIQRGPDFETTNYIISSKNKNTTDKYIRQNIIPNITELVDYSINELSRDSLFIEIEASGNIHNLFKYFGNNISISPISSFDLPTMESISYRKRDIQIDYPYFQKYTETYEVNNTSVSKIPDNITLETKYGNFSLNFDLDGNKILIKKSLLIKSGRYPITEYDKFYDFIQQVRNIQTKKYYIEIL</sequence>
<dbReference type="Gene3D" id="3.10.620.30">
    <property type="match status" value="1"/>
</dbReference>
<organism evidence="3 4">
    <name type="scientific">Dysgonomonas macrotermitis</name>
    <dbReference type="NCBI Taxonomy" id="1346286"/>
    <lineage>
        <taxon>Bacteria</taxon>
        <taxon>Pseudomonadati</taxon>
        <taxon>Bacteroidota</taxon>
        <taxon>Bacteroidia</taxon>
        <taxon>Bacteroidales</taxon>
        <taxon>Dysgonomonadaceae</taxon>
        <taxon>Dysgonomonas</taxon>
    </lineage>
</organism>
<evidence type="ECO:0000313" key="3">
    <source>
        <dbReference type="EMBL" id="SHF45517.1"/>
    </source>
</evidence>
<dbReference type="InterPro" id="IPR038765">
    <property type="entry name" value="Papain-like_cys_pep_sf"/>
</dbReference>
<feature type="chain" id="PRO_5009909153" description="DUF3857 domain-containing protein" evidence="1">
    <location>
        <begin position="19"/>
        <end position="613"/>
    </location>
</feature>
<name>A0A1M5BTC2_9BACT</name>
<dbReference type="RefSeq" id="WP_062180046.1">
    <property type="nucleotide sequence ID" value="NZ_BBXL01000009.1"/>
</dbReference>
<dbReference type="Gene3D" id="2.60.40.3140">
    <property type="match status" value="1"/>
</dbReference>
<evidence type="ECO:0000256" key="1">
    <source>
        <dbReference type="SAM" id="SignalP"/>
    </source>
</evidence>
<feature type="domain" description="DUF3857" evidence="2">
    <location>
        <begin position="44"/>
        <end position="192"/>
    </location>
</feature>
<gene>
    <name evidence="3" type="ORF">SAMN05444362_106179</name>
</gene>
<dbReference type="STRING" id="1346286.SAMN05444362_106179"/>
<dbReference type="SUPFAM" id="SSF54001">
    <property type="entry name" value="Cysteine proteinases"/>
    <property type="match status" value="1"/>
</dbReference>
<evidence type="ECO:0000313" key="4">
    <source>
        <dbReference type="Proteomes" id="UP000184480"/>
    </source>
</evidence>
<dbReference type="InterPro" id="IPR024618">
    <property type="entry name" value="DUF3857"/>
</dbReference>
<dbReference type="EMBL" id="FQUC01000006">
    <property type="protein sequence ID" value="SHF45517.1"/>
    <property type="molecule type" value="Genomic_DNA"/>
</dbReference>
<reference evidence="4" key="1">
    <citation type="submission" date="2016-11" db="EMBL/GenBank/DDBJ databases">
        <authorList>
            <person name="Varghese N."/>
            <person name="Submissions S."/>
        </authorList>
    </citation>
    <scope>NUCLEOTIDE SEQUENCE [LARGE SCALE GENOMIC DNA]</scope>
    <source>
        <strain evidence="4">DSM 27370</strain>
    </source>
</reference>
<feature type="signal peptide" evidence="1">
    <location>
        <begin position="1"/>
        <end position="18"/>
    </location>
</feature>
<dbReference type="AlphaFoldDB" id="A0A1M5BTC2"/>
<keyword evidence="1" id="KW-0732">Signal</keyword>